<proteinExistence type="inferred from homology"/>
<evidence type="ECO:0000313" key="9">
    <source>
        <dbReference type="EMBL" id="MFD2790680.1"/>
    </source>
</evidence>
<feature type="domain" description="Major facilitator superfamily (MFS) profile" evidence="8">
    <location>
        <begin position="15"/>
        <end position="416"/>
    </location>
</feature>
<keyword evidence="6 7" id="KW-0472">Membrane</keyword>
<evidence type="ECO:0000259" key="8">
    <source>
        <dbReference type="PROSITE" id="PS50850"/>
    </source>
</evidence>
<dbReference type="InterPro" id="IPR011701">
    <property type="entry name" value="MFS"/>
</dbReference>
<dbReference type="PROSITE" id="PS50850">
    <property type="entry name" value="MFS"/>
    <property type="match status" value="1"/>
</dbReference>
<evidence type="ECO:0000313" key="10">
    <source>
        <dbReference type="Proteomes" id="UP001597532"/>
    </source>
</evidence>
<evidence type="ECO:0000256" key="6">
    <source>
        <dbReference type="ARBA" id="ARBA00023136"/>
    </source>
</evidence>
<dbReference type="Gene3D" id="1.20.1250.20">
    <property type="entry name" value="MFS general substrate transporter like domains"/>
    <property type="match status" value="2"/>
</dbReference>
<keyword evidence="5 7" id="KW-1133">Transmembrane helix</keyword>
<protein>
    <submittedName>
        <fullName evidence="9">MFS transporter</fullName>
    </submittedName>
</protein>
<evidence type="ECO:0000256" key="2">
    <source>
        <dbReference type="ARBA" id="ARBA00008335"/>
    </source>
</evidence>
<evidence type="ECO:0000256" key="4">
    <source>
        <dbReference type="ARBA" id="ARBA00022692"/>
    </source>
</evidence>
<feature type="transmembrane region" description="Helical" evidence="7">
    <location>
        <begin position="307"/>
        <end position="328"/>
    </location>
</feature>
<dbReference type="RefSeq" id="WP_251806620.1">
    <property type="nucleotide sequence ID" value="NZ_CP166679.1"/>
</dbReference>
<feature type="transmembrane region" description="Helical" evidence="7">
    <location>
        <begin position="340"/>
        <end position="361"/>
    </location>
</feature>
<feature type="transmembrane region" description="Helical" evidence="7">
    <location>
        <begin position="218"/>
        <end position="236"/>
    </location>
</feature>
<gene>
    <name evidence="9" type="ORF">ACFS1K_12975</name>
</gene>
<dbReference type="SUPFAM" id="SSF103473">
    <property type="entry name" value="MFS general substrate transporter"/>
    <property type="match status" value="1"/>
</dbReference>
<dbReference type="Pfam" id="PF07690">
    <property type="entry name" value="MFS_1"/>
    <property type="match status" value="1"/>
</dbReference>
<feature type="transmembrane region" description="Helical" evidence="7">
    <location>
        <begin position="56"/>
        <end position="73"/>
    </location>
</feature>
<dbReference type="EMBL" id="JBHUOK010000030">
    <property type="protein sequence ID" value="MFD2790680.1"/>
    <property type="molecule type" value="Genomic_DNA"/>
</dbReference>
<keyword evidence="10" id="KW-1185">Reference proteome</keyword>
<comment type="subcellular location">
    <subcellularLocation>
        <location evidence="1">Endomembrane system</location>
        <topology evidence="1">Multi-pass membrane protein</topology>
    </subcellularLocation>
</comment>
<dbReference type="PANTHER" id="PTHR23514">
    <property type="entry name" value="BYPASS OF STOP CODON PROTEIN 6"/>
    <property type="match status" value="1"/>
</dbReference>
<organism evidence="9 10">
    <name type="scientific">Arenibacter antarcticus</name>
    <dbReference type="NCBI Taxonomy" id="2040469"/>
    <lineage>
        <taxon>Bacteria</taxon>
        <taxon>Pseudomonadati</taxon>
        <taxon>Bacteroidota</taxon>
        <taxon>Flavobacteriia</taxon>
        <taxon>Flavobacteriales</taxon>
        <taxon>Flavobacteriaceae</taxon>
        <taxon>Arenibacter</taxon>
    </lineage>
</organism>
<evidence type="ECO:0000256" key="7">
    <source>
        <dbReference type="SAM" id="Phobius"/>
    </source>
</evidence>
<evidence type="ECO:0000256" key="3">
    <source>
        <dbReference type="ARBA" id="ARBA00022448"/>
    </source>
</evidence>
<dbReference type="Proteomes" id="UP001597532">
    <property type="component" value="Unassembled WGS sequence"/>
</dbReference>
<sequence length="432" mass="46193">MENTTSTLSPNANRLFYGSCFALITTAFSFSIRAGILPQLGAELSLSGEQLGFINSMWFLGFPISMVIGGLIYHKVGGKAIMQFAFFAHMIGIIMTVYSGSYTGLLISTLLIGLGNGCTEAACNPMIADAYQGVRMSKMMNRFHMWFPGGIAIGSVISTFMTDGFNISGGLLGGGMQWESQIWIILIPTLIYGYIFLGQKWPEAKVHEAATIGGNLKAMASPLFIFMIICMALTAISEFGPQQWSSLILEKSGANPMLILALVTGLMAVARYFGGSVVKKFDQTGVLLGSAIIATIGIFLFSTQTGAMAYVAAIFFALGVAYFWPNMIGFIADKIPKSGALGMSIIGAVGMFSTSIFQPIIGGWIDSDKAVAAAAGLTGDELELVAGQATLRTMVTFPAILIILFIILWFWMKKRNQTSAAEATIGQPATEL</sequence>
<evidence type="ECO:0000256" key="5">
    <source>
        <dbReference type="ARBA" id="ARBA00022989"/>
    </source>
</evidence>
<evidence type="ECO:0000256" key="1">
    <source>
        <dbReference type="ARBA" id="ARBA00004127"/>
    </source>
</evidence>
<comment type="similarity">
    <text evidence="2">Belongs to the major facilitator superfamily.</text>
</comment>
<dbReference type="PANTHER" id="PTHR23514:SF3">
    <property type="entry name" value="BYPASS OF STOP CODON PROTEIN 6"/>
    <property type="match status" value="1"/>
</dbReference>
<name>A0ABW5VH95_9FLAO</name>
<feature type="transmembrane region" description="Helical" evidence="7">
    <location>
        <begin position="285"/>
        <end position="301"/>
    </location>
</feature>
<dbReference type="InterPro" id="IPR020846">
    <property type="entry name" value="MFS_dom"/>
</dbReference>
<comment type="caution">
    <text evidence="9">The sequence shown here is derived from an EMBL/GenBank/DDBJ whole genome shotgun (WGS) entry which is preliminary data.</text>
</comment>
<dbReference type="InterPro" id="IPR036259">
    <property type="entry name" value="MFS_trans_sf"/>
</dbReference>
<feature type="transmembrane region" description="Helical" evidence="7">
    <location>
        <begin position="15"/>
        <end position="36"/>
    </location>
</feature>
<feature type="transmembrane region" description="Helical" evidence="7">
    <location>
        <begin position="143"/>
        <end position="161"/>
    </location>
</feature>
<keyword evidence="3" id="KW-0813">Transport</keyword>
<feature type="transmembrane region" description="Helical" evidence="7">
    <location>
        <begin position="256"/>
        <end position="273"/>
    </location>
</feature>
<dbReference type="InterPro" id="IPR051788">
    <property type="entry name" value="MFS_Transporter"/>
</dbReference>
<feature type="transmembrane region" description="Helical" evidence="7">
    <location>
        <begin position="181"/>
        <end position="197"/>
    </location>
</feature>
<keyword evidence="4 7" id="KW-0812">Transmembrane</keyword>
<feature type="transmembrane region" description="Helical" evidence="7">
    <location>
        <begin position="391"/>
        <end position="411"/>
    </location>
</feature>
<reference evidence="10" key="1">
    <citation type="journal article" date="2019" name="Int. J. Syst. Evol. Microbiol.">
        <title>The Global Catalogue of Microorganisms (GCM) 10K type strain sequencing project: providing services to taxonomists for standard genome sequencing and annotation.</title>
        <authorList>
            <consortium name="The Broad Institute Genomics Platform"/>
            <consortium name="The Broad Institute Genome Sequencing Center for Infectious Disease"/>
            <person name="Wu L."/>
            <person name="Ma J."/>
        </authorList>
    </citation>
    <scope>NUCLEOTIDE SEQUENCE [LARGE SCALE GENOMIC DNA]</scope>
    <source>
        <strain evidence="10">KCTC 52924</strain>
    </source>
</reference>
<accession>A0ABW5VH95</accession>